<dbReference type="RefSeq" id="WP_380019575.1">
    <property type="nucleotide sequence ID" value="NZ_JBHSHD010000005.1"/>
</dbReference>
<organism evidence="1 2">
    <name type="scientific">Dokdonella ginsengisoli</name>
    <dbReference type="NCBI Taxonomy" id="363846"/>
    <lineage>
        <taxon>Bacteria</taxon>
        <taxon>Pseudomonadati</taxon>
        <taxon>Pseudomonadota</taxon>
        <taxon>Gammaproteobacteria</taxon>
        <taxon>Lysobacterales</taxon>
        <taxon>Rhodanobacteraceae</taxon>
        <taxon>Dokdonella</taxon>
    </lineage>
</organism>
<name>A0ABV9QSC0_9GAMM</name>
<reference evidence="2" key="1">
    <citation type="journal article" date="2019" name="Int. J. Syst. Evol. Microbiol.">
        <title>The Global Catalogue of Microorganisms (GCM) 10K type strain sequencing project: providing services to taxonomists for standard genome sequencing and annotation.</title>
        <authorList>
            <consortium name="The Broad Institute Genomics Platform"/>
            <consortium name="The Broad Institute Genome Sequencing Center for Infectious Disease"/>
            <person name="Wu L."/>
            <person name="Ma J."/>
        </authorList>
    </citation>
    <scope>NUCLEOTIDE SEQUENCE [LARGE SCALE GENOMIC DNA]</scope>
    <source>
        <strain evidence="2">CCUG 30340</strain>
    </source>
</reference>
<accession>A0ABV9QSC0</accession>
<sequence length="151" mass="17007">MRAAYFRIAAAKTGDADALGRLHELQSLAEDFTRAEASFPERIEAVKARRGEPPVRLRKSQREQLTELEHDSREFEERMAQDFAQLASASEIVGALRYGLADDLSRAEGYLKYYHSDERPLGEEMIALKKAMLEKMDDFLAHHPDGDAGAP</sequence>
<dbReference type="EMBL" id="JBHSHD010000005">
    <property type="protein sequence ID" value="MFC4819781.1"/>
    <property type="molecule type" value="Genomic_DNA"/>
</dbReference>
<proteinExistence type="predicted"/>
<keyword evidence="2" id="KW-1185">Reference proteome</keyword>
<comment type="caution">
    <text evidence="1">The sequence shown here is derived from an EMBL/GenBank/DDBJ whole genome shotgun (WGS) entry which is preliminary data.</text>
</comment>
<dbReference type="Proteomes" id="UP001595886">
    <property type="component" value="Unassembled WGS sequence"/>
</dbReference>
<protein>
    <submittedName>
        <fullName evidence="1">Uncharacterized protein</fullName>
    </submittedName>
</protein>
<evidence type="ECO:0000313" key="1">
    <source>
        <dbReference type="EMBL" id="MFC4819781.1"/>
    </source>
</evidence>
<evidence type="ECO:0000313" key="2">
    <source>
        <dbReference type="Proteomes" id="UP001595886"/>
    </source>
</evidence>
<gene>
    <name evidence="1" type="ORF">ACFO6Q_05575</name>
</gene>